<evidence type="ECO:0008006" key="5">
    <source>
        <dbReference type="Google" id="ProtNLM"/>
    </source>
</evidence>
<evidence type="ECO:0000313" key="4">
    <source>
        <dbReference type="EMBL" id="NDV36272.1"/>
    </source>
</evidence>
<name>A0A6B2LGS3_9EUKA</name>
<dbReference type="GO" id="GO:0005737">
    <property type="term" value="C:cytoplasm"/>
    <property type="evidence" value="ECO:0007669"/>
    <property type="project" value="UniProtKB-ARBA"/>
</dbReference>
<dbReference type="PANTHER" id="PTHR11227">
    <property type="entry name" value="WD-REPEAT PROTEIN INTERACTING WITH PHOSPHOINOSIDES WIPI -RELATED"/>
    <property type="match status" value="1"/>
</dbReference>
<dbReference type="InterPro" id="IPR001680">
    <property type="entry name" value="WD40_rpt"/>
</dbReference>
<evidence type="ECO:0000256" key="1">
    <source>
        <dbReference type="ARBA" id="ARBA00022574"/>
    </source>
</evidence>
<dbReference type="InterPro" id="IPR048720">
    <property type="entry name" value="PROPPIN"/>
</dbReference>
<dbReference type="Gene3D" id="2.130.10.10">
    <property type="entry name" value="YVTN repeat-like/Quinoprotein amine dehydrogenase"/>
    <property type="match status" value="1"/>
</dbReference>
<protein>
    <recommendedName>
        <fullName evidence="5">Anaphase-promoting complex subunit 4 WD40 domain-containing protein</fullName>
    </recommendedName>
</protein>
<sequence length="227" mass="25182">MIDTRSFVHNFSDLKLIDKIDTFYNPAGICAVCTSPTNNTMAFIGNTAGSILIKHYSKKAYSHIIFAHDNPISQMCLTRDGLRLATTSSRGTLVRVFDTFTGERLMEFRRGTVPAAIECLSFNDSGSCLGVSSDKGTLHIFSCDVNSKETNRVSSFSWMSGVVPIFGSSWSCKSFTVSEARCIFAFSPENDPDLKKYVYVLGSSGTYYKYSLDQEECQLVKSGFFLK</sequence>
<dbReference type="InterPro" id="IPR015943">
    <property type="entry name" value="WD40/YVTN_repeat-like_dom_sf"/>
</dbReference>
<keyword evidence="2" id="KW-0677">Repeat</keyword>
<accession>A0A6B2LGS3</accession>
<dbReference type="SMART" id="SM00320">
    <property type="entry name" value="WD40"/>
    <property type="match status" value="2"/>
</dbReference>
<dbReference type="InterPro" id="IPR036322">
    <property type="entry name" value="WD40_repeat_dom_sf"/>
</dbReference>
<comment type="similarity">
    <text evidence="3">Belongs to the WD repeat PROPPIN family.</text>
</comment>
<dbReference type="Pfam" id="PF21032">
    <property type="entry name" value="PROPPIN"/>
    <property type="match status" value="1"/>
</dbReference>
<proteinExistence type="inferred from homology"/>
<keyword evidence="1" id="KW-0853">WD repeat</keyword>
<evidence type="ECO:0000256" key="3">
    <source>
        <dbReference type="ARBA" id="ARBA00025740"/>
    </source>
</evidence>
<evidence type="ECO:0000256" key="2">
    <source>
        <dbReference type="ARBA" id="ARBA00022737"/>
    </source>
</evidence>
<dbReference type="AlphaFoldDB" id="A0A6B2LGS3"/>
<dbReference type="SUPFAM" id="SSF50978">
    <property type="entry name" value="WD40 repeat-like"/>
    <property type="match status" value="1"/>
</dbReference>
<organism evidence="4">
    <name type="scientific">Arcella intermedia</name>
    <dbReference type="NCBI Taxonomy" id="1963864"/>
    <lineage>
        <taxon>Eukaryota</taxon>
        <taxon>Amoebozoa</taxon>
        <taxon>Tubulinea</taxon>
        <taxon>Elardia</taxon>
        <taxon>Arcellinida</taxon>
        <taxon>Sphaerothecina</taxon>
        <taxon>Arcellidae</taxon>
        <taxon>Arcella</taxon>
    </lineage>
</organism>
<reference evidence="4" key="1">
    <citation type="journal article" date="2020" name="J. Eukaryot. Microbiol.">
        <title>De novo Sequencing, Assembly and Annotation of the Transcriptome for the Free-Living Testate Amoeba Arcella intermedia.</title>
        <authorList>
            <person name="Ribeiro G.M."/>
            <person name="Porfirio-Sousa A.L."/>
            <person name="Maurer-Alcala X.X."/>
            <person name="Katz L.A."/>
            <person name="Lahr D.J.G."/>
        </authorList>
    </citation>
    <scope>NUCLEOTIDE SEQUENCE</scope>
</reference>
<dbReference type="EMBL" id="GIBP01007303">
    <property type="protein sequence ID" value="NDV36272.1"/>
    <property type="molecule type" value="Transcribed_RNA"/>
</dbReference>